<feature type="coiled-coil region" evidence="3">
    <location>
        <begin position="549"/>
        <end position="621"/>
    </location>
</feature>
<keyword evidence="3" id="KW-0175">Coiled coil</keyword>
<dbReference type="PANTHER" id="PTHR42855">
    <property type="entry name" value="ABC TRANSPORTER ATP-BINDING SUBUNIT"/>
    <property type="match status" value="1"/>
</dbReference>
<dbReference type="Pfam" id="PF00005">
    <property type="entry name" value="ABC_tran"/>
    <property type="match status" value="2"/>
</dbReference>
<keyword evidence="1" id="KW-0547">Nucleotide-binding</keyword>
<dbReference type="RefSeq" id="WP_255227569.1">
    <property type="nucleotide sequence ID" value="NZ_JAJEKE010000008.1"/>
</dbReference>
<dbReference type="NCBIfam" id="NF000355">
    <property type="entry name" value="ribo_prot_ABC_F"/>
    <property type="match status" value="1"/>
</dbReference>
<evidence type="ECO:0000256" key="3">
    <source>
        <dbReference type="SAM" id="Coils"/>
    </source>
</evidence>
<dbReference type="InterPro" id="IPR027417">
    <property type="entry name" value="P-loop_NTPase"/>
</dbReference>
<dbReference type="InterPro" id="IPR017871">
    <property type="entry name" value="ABC_transporter-like_CS"/>
</dbReference>
<dbReference type="InterPro" id="IPR003439">
    <property type="entry name" value="ABC_transporter-like_ATP-bd"/>
</dbReference>
<evidence type="ECO:0000259" key="4">
    <source>
        <dbReference type="PROSITE" id="PS50893"/>
    </source>
</evidence>
<dbReference type="CDD" id="cd03221">
    <property type="entry name" value="ABCF_EF-3"/>
    <property type="match status" value="2"/>
</dbReference>
<proteinExistence type="predicted"/>
<sequence length="633" mass="73115">MIEIALQDIEKYYGANHVLKGVSFEVNQGDRVGLLGKNGAGKTTLFKVLAGIENLDKGNKMMRKAAVVGLLHQIPEFPADFTAYDVLYSAFQDVLEVHSQMRELEKLMERQASDEILKKYGSLQQLFEAQNGYSIEENINRICIGLKIDKDMAEKEFNMLSGGEKTRVMLGKLMLENPDILLLDEPTNHLDLSSIEWLEGFLKEYKGTSIIISHDRYFLDKVVNRIVEIVDGKAEIYEGNYSYYIRERQERYESQLAKYNQEQKKIKQLEEAAKRMHEWAKRADNEAMHKRAFSIEKRIERMDKTDKPVIEGNMNTGFQEYGFSGKDMVYAKGLCKNYGDKKVLDGLDFLVQKNERIAVLGDNGSGKSTLIKIITGEAEADEGIARMGDSVRYAYLPQIVTFENPRLTILETVIQALNLQEGQARSLLAKYKFKQEEVQKIVENLSGGEKSRLRLCIMMQKDVNLLILDEPTNHLDIDSREWLESALEDFMGTLVFVSHDRYFINKFGSRISEISDGKITDFYGDYEYYKEKKTFSQQENKEETRVKTEKRQREKIETVDKKAKESEEKRIELEALIDSLEANLTDINCSMENCGEDYEALDSLYKKKVKIETEIEKLYEEWVLLSETHQSHY</sequence>
<evidence type="ECO:0000313" key="5">
    <source>
        <dbReference type="EMBL" id="MCQ1530053.1"/>
    </source>
</evidence>
<keyword evidence="2" id="KW-0067">ATP-binding</keyword>
<feature type="domain" description="ABC transporter" evidence="4">
    <location>
        <begin position="4"/>
        <end position="256"/>
    </location>
</feature>
<dbReference type="PROSITE" id="PS00211">
    <property type="entry name" value="ABC_TRANSPORTER_1"/>
    <property type="match status" value="2"/>
</dbReference>
<comment type="caution">
    <text evidence="5">The sequence shown here is derived from an EMBL/GenBank/DDBJ whole genome shotgun (WGS) entry which is preliminary data.</text>
</comment>
<dbReference type="InterPro" id="IPR051309">
    <property type="entry name" value="ABCF_ATPase"/>
</dbReference>
<dbReference type="SUPFAM" id="SSF52540">
    <property type="entry name" value="P-loop containing nucleoside triphosphate hydrolases"/>
    <property type="match status" value="2"/>
</dbReference>
<protein>
    <submittedName>
        <fullName evidence="5">ABC-F type ribosomal protection protein</fullName>
    </submittedName>
</protein>
<gene>
    <name evidence="5" type="primary">abc-f</name>
    <name evidence="5" type="ORF">LJD61_10910</name>
</gene>
<dbReference type="PROSITE" id="PS50893">
    <property type="entry name" value="ABC_TRANSPORTER_2"/>
    <property type="match status" value="2"/>
</dbReference>
<feature type="coiled-coil region" evidence="3">
    <location>
        <begin position="249"/>
        <end position="286"/>
    </location>
</feature>
<dbReference type="PANTHER" id="PTHR42855:SF2">
    <property type="entry name" value="DRUG RESISTANCE ABC TRANSPORTER,ATP-BINDING PROTEIN"/>
    <property type="match status" value="1"/>
</dbReference>
<dbReference type="Gene3D" id="3.40.50.300">
    <property type="entry name" value="P-loop containing nucleotide triphosphate hydrolases"/>
    <property type="match status" value="2"/>
</dbReference>
<dbReference type="SMART" id="SM00382">
    <property type="entry name" value="AAA"/>
    <property type="match status" value="2"/>
</dbReference>
<accession>A0ABT1NFP4</accession>
<dbReference type="Pfam" id="PF12848">
    <property type="entry name" value="ABC_tran_Xtn"/>
    <property type="match status" value="1"/>
</dbReference>
<keyword evidence="6" id="KW-1185">Reference proteome</keyword>
<evidence type="ECO:0000313" key="6">
    <source>
        <dbReference type="Proteomes" id="UP001651880"/>
    </source>
</evidence>
<dbReference type="EMBL" id="JAJEKE010000008">
    <property type="protein sequence ID" value="MCQ1530053.1"/>
    <property type="molecule type" value="Genomic_DNA"/>
</dbReference>
<name>A0ABT1NFP4_9FIRM</name>
<dbReference type="InterPro" id="IPR032781">
    <property type="entry name" value="ABC_tran_Xtn"/>
</dbReference>
<reference evidence="5 6" key="1">
    <citation type="submission" date="2021-10" db="EMBL/GenBank/DDBJ databases">
        <title>Lutispora strain m25 sp. nov., a thermophilic, non-spore-forming bacterium isolated from a lab-scale methanogenic bioreactor digesting anaerobic sludge.</title>
        <authorList>
            <person name="El Houari A."/>
            <person name="Mcdonald J."/>
        </authorList>
    </citation>
    <scope>NUCLEOTIDE SEQUENCE [LARGE SCALE GENOMIC DNA]</scope>
    <source>
        <strain evidence="6">m25</strain>
    </source>
</reference>
<organism evidence="5 6">
    <name type="scientific">Lutispora saccharofermentans</name>
    <dbReference type="NCBI Taxonomy" id="3024236"/>
    <lineage>
        <taxon>Bacteria</taxon>
        <taxon>Bacillati</taxon>
        <taxon>Bacillota</taxon>
        <taxon>Clostridia</taxon>
        <taxon>Lutisporales</taxon>
        <taxon>Lutisporaceae</taxon>
        <taxon>Lutispora</taxon>
    </lineage>
</organism>
<evidence type="ECO:0000256" key="1">
    <source>
        <dbReference type="ARBA" id="ARBA00022741"/>
    </source>
</evidence>
<dbReference type="Proteomes" id="UP001651880">
    <property type="component" value="Unassembled WGS sequence"/>
</dbReference>
<dbReference type="InterPro" id="IPR003593">
    <property type="entry name" value="AAA+_ATPase"/>
</dbReference>
<feature type="domain" description="ABC transporter" evidence="4">
    <location>
        <begin position="329"/>
        <end position="541"/>
    </location>
</feature>
<evidence type="ECO:0000256" key="2">
    <source>
        <dbReference type="ARBA" id="ARBA00022840"/>
    </source>
</evidence>